<dbReference type="AlphaFoldDB" id="A0A3M8VJY7"/>
<dbReference type="InterPro" id="IPR036390">
    <property type="entry name" value="WH_DNA-bd_sf"/>
</dbReference>
<evidence type="ECO:0000259" key="5">
    <source>
        <dbReference type="PROSITE" id="PS51078"/>
    </source>
</evidence>
<feature type="domain" description="HTH iclR-type" evidence="4">
    <location>
        <begin position="30"/>
        <end position="90"/>
    </location>
</feature>
<evidence type="ECO:0000313" key="7">
    <source>
        <dbReference type="Proteomes" id="UP000275401"/>
    </source>
</evidence>
<dbReference type="InterPro" id="IPR050707">
    <property type="entry name" value="HTH_MetabolicPath_Reg"/>
</dbReference>
<keyword evidence="3" id="KW-0804">Transcription</keyword>
<evidence type="ECO:0000256" key="2">
    <source>
        <dbReference type="ARBA" id="ARBA00023125"/>
    </source>
</evidence>
<dbReference type="PROSITE" id="PS51077">
    <property type="entry name" value="HTH_ICLR"/>
    <property type="match status" value="1"/>
</dbReference>
<dbReference type="SUPFAM" id="SSF55781">
    <property type="entry name" value="GAF domain-like"/>
    <property type="match status" value="1"/>
</dbReference>
<dbReference type="Pfam" id="PF01614">
    <property type="entry name" value="IclR_C"/>
    <property type="match status" value="1"/>
</dbReference>
<dbReference type="GO" id="GO:0003700">
    <property type="term" value="F:DNA-binding transcription factor activity"/>
    <property type="evidence" value="ECO:0007669"/>
    <property type="project" value="TreeGrafter"/>
</dbReference>
<dbReference type="InterPro" id="IPR036388">
    <property type="entry name" value="WH-like_DNA-bd_sf"/>
</dbReference>
<gene>
    <name evidence="6" type="ORF">EEJ42_28445</name>
</gene>
<dbReference type="Pfam" id="PF09339">
    <property type="entry name" value="HTH_IclR"/>
    <property type="match status" value="1"/>
</dbReference>
<dbReference type="SUPFAM" id="SSF46785">
    <property type="entry name" value="Winged helix' DNA-binding domain"/>
    <property type="match status" value="1"/>
</dbReference>
<dbReference type="SMART" id="SM00346">
    <property type="entry name" value="HTH_ICLR"/>
    <property type="match status" value="1"/>
</dbReference>
<dbReference type="Proteomes" id="UP000275401">
    <property type="component" value="Unassembled WGS sequence"/>
</dbReference>
<dbReference type="InterPro" id="IPR005471">
    <property type="entry name" value="Tscrpt_reg_IclR_N"/>
</dbReference>
<keyword evidence="1" id="KW-0805">Transcription regulation</keyword>
<name>A0A3M8VJY7_9ACTN</name>
<evidence type="ECO:0000256" key="3">
    <source>
        <dbReference type="ARBA" id="ARBA00023163"/>
    </source>
</evidence>
<dbReference type="EMBL" id="RIBZ01000322">
    <property type="protein sequence ID" value="RNG18002.1"/>
    <property type="molecule type" value="Genomic_DNA"/>
</dbReference>
<keyword evidence="2" id="KW-0238">DNA-binding</keyword>
<dbReference type="GO" id="GO:0003677">
    <property type="term" value="F:DNA binding"/>
    <property type="evidence" value="ECO:0007669"/>
    <property type="project" value="UniProtKB-KW"/>
</dbReference>
<dbReference type="PANTHER" id="PTHR30136">
    <property type="entry name" value="HELIX-TURN-HELIX TRANSCRIPTIONAL REGULATOR, ICLR FAMILY"/>
    <property type="match status" value="1"/>
</dbReference>
<dbReference type="Gene3D" id="1.10.10.10">
    <property type="entry name" value="Winged helix-like DNA-binding domain superfamily/Winged helix DNA-binding domain"/>
    <property type="match status" value="1"/>
</dbReference>
<evidence type="ECO:0000259" key="4">
    <source>
        <dbReference type="PROSITE" id="PS51077"/>
    </source>
</evidence>
<organism evidence="6 7">
    <name type="scientific">Streptomyces botrytidirepellens</name>
    <dbReference type="NCBI Taxonomy" id="2486417"/>
    <lineage>
        <taxon>Bacteria</taxon>
        <taxon>Bacillati</taxon>
        <taxon>Actinomycetota</taxon>
        <taxon>Actinomycetes</taxon>
        <taxon>Kitasatosporales</taxon>
        <taxon>Streptomycetaceae</taxon>
        <taxon>Streptomyces</taxon>
    </lineage>
</organism>
<sequence length="277" mass="30140">MVAVRRSSAVTGYVYAEKDKEPRQLGETPKSVLGKVGLILSAFRDNDFALSLAELTARTGVAKATVHRLCQELVAGNLLEREGAKYRLGLQLYEIGLRAPRQRTLREAARPVIENLAQKLDNAVNLAVPSGSELLVIENAGRHRNRARSTAGGRRLRLHCSAAGKLTLAMLPEQYPLSRVIPLMDRPTPRTLTPARLPAELARIREQDYAVEVEEARTGYLAVAVPVRGLDHAYLAALAVIAPTAGSSVPRIHSALTEASRAITSRLAIFEAHRAPL</sequence>
<evidence type="ECO:0000256" key="1">
    <source>
        <dbReference type="ARBA" id="ARBA00023015"/>
    </source>
</evidence>
<dbReference type="InterPro" id="IPR029016">
    <property type="entry name" value="GAF-like_dom_sf"/>
</dbReference>
<evidence type="ECO:0000313" key="6">
    <source>
        <dbReference type="EMBL" id="RNG18002.1"/>
    </source>
</evidence>
<dbReference type="PANTHER" id="PTHR30136:SF24">
    <property type="entry name" value="HTH-TYPE TRANSCRIPTIONAL REPRESSOR ALLR"/>
    <property type="match status" value="1"/>
</dbReference>
<comment type="caution">
    <text evidence="6">The sequence shown here is derived from an EMBL/GenBank/DDBJ whole genome shotgun (WGS) entry which is preliminary data.</text>
</comment>
<dbReference type="PROSITE" id="PS51078">
    <property type="entry name" value="ICLR_ED"/>
    <property type="match status" value="1"/>
</dbReference>
<dbReference type="InterPro" id="IPR014757">
    <property type="entry name" value="Tscrpt_reg_IclR_C"/>
</dbReference>
<dbReference type="GO" id="GO:0045892">
    <property type="term" value="P:negative regulation of DNA-templated transcription"/>
    <property type="evidence" value="ECO:0007669"/>
    <property type="project" value="TreeGrafter"/>
</dbReference>
<reference evidence="6 7" key="1">
    <citation type="submission" date="2018-11" db="EMBL/GenBank/DDBJ databases">
        <title>The Potential of Streptomyces as Biocontrol Agents against the Tomato grey mould, Botrytis cinerea (Gray mold) Frontiers in Microbiology.</title>
        <authorList>
            <person name="Li D."/>
        </authorList>
    </citation>
    <scope>NUCLEOTIDE SEQUENCE [LARGE SCALE GENOMIC DNA]</scope>
    <source>
        <strain evidence="6 7">NEAU-LD23</strain>
    </source>
</reference>
<dbReference type="Gene3D" id="3.30.450.40">
    <property type="match status" value="1"/>
</dbReference>
<accession>A0A3M8VJY7</accession>
<protein>
    <submittedName>
        <fullName evidence="6">IclR family transcriptional regulator</fullName>
    </submittedName>
</protein>
<feature type="domain" description="IclR-ED" evidence="5">
    <location>
        <begin position="91"/>
        <end position="269"/>
    </location>
</feature>
<keyword evidence="7" id="KW-1185">Reference proteome</keyword>
<proteinExistence type="predicted"/>